<organism evidence="1 2">
    <name type="scientific">Candidatus Desulfosporosinus infrequens</name>
    <dbReference type="NCBI Taxonomy" id="2043169"/>
    <lineage>
        <taxon>Bacteria</taxon>
        <taxon>Bacillati</taxon>
        <taxon>Bacillota</taxon>
        <taxon>Clostridia</taxon>
        <taxon>Eubacteriales</taxon>
        <taxon>Desulfitobacteriaceae</taxon>
        <taxon>Desulfosporosinus</taxon>
    </lineage>
</organism>
<dbReference type="EMBL" id="OMOF01000445">
    <property type="protein sequence ID" value="SPF51247.1"/>
    <property type="molecule type" value="Genomic_DNA"/>
</dbReference>
<protein>
    <submittedName>
        <fullName evidence="1">Uncharacterized protein</fullName>
    </submittedName>
</protein>
<dbReference type="Proteomes" id="UP000238916">
    <property type="component" value="Unassembled WGS sequence"/>
</dbReference>
<evidence type="ECO:0000313" key="1">
    <source>
        <dbReference type="EMBL" id="SPF51247.1"/>
    </source>
</evidence>
<reference evidence="2" key="1">
    <citation type="submission" date="2018-02" db="EMBL/GenBank/DDBJ databases">
        <authorList>
            <person name="Hausmann B."/>
        </authorList>
    </citation>
    <scope>NUCLEOTIDE SEQUENCE [LARGE SCALE GENOMIC DNA]</scope>
    <source>
        <strain evidence="2">Peat soil MAG SbF1</strain>
    </source>
</reference>
<dbReference type="AlphaFoldDB" id="A0A2U3LH14"/>
<gene>
    <name evidence="1" type="ORF">SBF1_50131</name>
</gene>
<accession>A0A2U3LH14</accession>
<proteinExistence type="predicted"/>
<evidence type="ECO:0000313" key="2">
    <source>
        <dbReference type="Proteomes" id="UP000238916"/>
    </source>
</evidence>
<name>A0A2U3LH14_9FIRM</name>
<dbReference type="OrthoDB" id="2613847at2"/>
<sequence length="157" mass="17353">MLNTSQLNTTQLDAVLSVGGGGHVPGTPWTAQDYFNYSDWNYIESNIVSIAALLQKRGYTLNLTTITNRTDGSTLDFYDSLNRIEGNILALFNCYGIAPPGWITPKTTWTFNQPFSYVDTNRIEGNELALYNLVTGAMVESLFCGQNLAICGLGWHN</sequence>